<dbReference type="InterPro" id="IPR052413">
    <property type="entry name" value="SUR7_domain"/>
</dbReference>
<keyword evidence="4" id="KW-1185">Reference proteome</keyword>
<dbReference type="GeneID" id="39579226"/>
<evidence type="ECO:0000256" key="1">
    <source>
        <dbReference type="SAM" id="MobiDB-lite"/>
    </source>
</evidence>
<dbReference type="Pfam" id="PF06687">
    <property type="entry name" value="SUR7"/>
    <property type="match status" value="1"/>
</dbReference>
<dbReference type="Proteomes" id="UP000272025">
    <property type="component" value="Unassembled WGS sequence"/>
</dbReference>
<feature type="region of interest" description="Disordered" evidence="1">
    <location>
        <begin position="250"/>
        <end position="297"/>
    </location>
</feature>
<organism evidence="3 4">
    <name type="scientific">Sodiomyces alkalinus (strain CBS 110278 / VKM F-3762 / F11)</name>
    <name type="common">Alkaliphilic filamentous fungus</name>
    <dbReference type="NCBI Taxonomy" id="1314773"/>
    <lineage>
        <taxon>Eukaryota</taxon>
        <taxon>Fungi</taxon>
        <taxon>Dikarya</taxon>
        <taxon>Ascomycota</taxon>
        <taxon>Pezizomycotina</taxon>
        <taxon>Sordariomycetes</taxon>
        <taxon>Hypocreomycetidae</taxon>
        <taxon>Glomerellales</taxon>
        <taxon>Plectosphaerellaceae</taxon>
        <taxon>Sodiomyces</taxon>
    </lineage>
</organism>
<name>A0A3N2PLF6_SODAK</name>
<dbReference type="STRING" id="1314773.A0A3N2PLF6"/>
<accession>A0A3N2PLF6</accession>
<keyword evidence="2" id="KW-0472">Membrane</keyword>
<dbReference type="InterPro" id="IPR009571">
    <property type="entry name" value="SUR7/Rim9-like_fungi"/>
</dbReference>
<feature type="transmembrane region" description="Helical" evidence="2">
    <location>
        <begin position="9"/>
        <end position="28"/>
    </location>
</feature>
<dbReference type="PANTHER" id="PTHR28019:SF2">
    <property type="entry name" value="CELL MEMBRANE PROTEIN YLR413W-RELATED"/>
    <property type="match status" value="1"/>
</dbReference>
<dbReference type="PANTHER" id="PTHR28019">
    <property type="entry name" value="CELL MEMBRANE PROTEIN YLR413W-RELATED"/>
    <property type="match status" value="1"/>
</dbReference>
<feature type="compositionally biased region" description="Polar residues" evidence="1">
    <location>
        <begin position="286"/>
        <end position="297"/>
    </location>
</feature>
<dbReference type="GO" id="GO:0051285">
    <property type="term" value="C:cell cortex of cell tip"/>
    <property type="evidence" value="ECO:0007669"/>
    <property type="project" value="TreeGrafter"/>
</dbReference>
<gene>
    <name evidence="3" type="ORF">SODALDRAFT_328638</name>
</gene>
<proteinExistence type="predicted"/>
<dbReference type="GO" id="GO:0005886">
    <property type="term" value="C:plasma membrane"/>
    <property type="evidence" value="ECO:0007669"/>
    <property type="project" value="InterPro"/>
</dbReference>
<dbReference type="RefSeq" id="XP_028463125.1">
    <property type="nucleotide sequence ID" value="XM_028610748.1"/>
</dbReference>
<keyword evidence="2" id="KW-0812">Transmembrane</keyword>
<evidence type="ECO:0000313" key="3">
    <source>
        <dbReference type="EMBL" id="ROT35319.1"/>
    </source>
</evidence>
<dbReference type="OrthoDB" id="2327445at2759"/>
<evidence type="ECO:0000256" key="2">
    <source>
        <dbReference type="SAM" id="Phobius"/>
    </source>
</evidence>
<protein>
    <submittedName>
        <fullName evidence="3">SUR7 protein</fullName>
    </submittedName>
</protein>
<feature type="transmembrane region" description="Helical" evidence="2">
    <location>
        <begin position="167"/>
        <end position="195"/>
    </location>
</feature>
<dbReference type="EMBL" id="ML119061">
    <property type="protein sequence ID" value="ROT35319.1"/>
    <property type="molecule type" value="Genomic_DNA"/>
</dbReference>
<evidence type="ECO:0000313" key="4">
    <source>
        <dbReference type="Proteomes" id="UP000272025"/>
    </source>
</evidence>
<reference evidence="3 4" key="1">
    <citation type="journal article" date="2018" name="Mol. Ecol.">
        <title>The obligate alkalophilic soda-lake fungus Sodiomyces alkalinus has shifted to a protein diet.</title>
        <authorList>
            <person name="Grum-Grzhimaylo A.A."/>
            <person name="Falkoski D.L."/>
            <person name="van den Heuvel J."/>
            <person name="Valero-Jimenez C.A."/>
            <person name="Min B."/>
            <person name="Choi I.G."/>
            <person name="Lipzen A."/>
            <person name="Daum C.G."/>
            <person name="Aanen D.K."/>
            <person name="Tsang A."/>
            <person name="Henrissat B."/>
            <person name="Bilanenko E.N."/>
            <person name="de Vries R.P."/>
            <person name="van Kan J.A.L."/>
            <person name="Grigoriev I.V."/>
            <person name="Debets A.J.M."/>
        </authorList>
    </citation>
    <scope>NUCLEOTIDE SEQUENCE [LARGE SCALE GENOMIC DNA]</scope>
    <source>
        <strain evidence="3 4">F11</strain>
    </source>
</reference>
<keyword evidence="2" id="KW-1133">Transmembrane helix</keyword>
<dbReference type="AlphaFoldDB" id="A0A3N2PLF6"/>
<feature type="transmembrane region" description="Helical" evidence="2">
    <location>
        <begin position="216"/>
        <end position="236"/>
    </location>
</feature>
<dbReference type="GO" id="GO:0031505">
    <property type="term" value="P:fungal-type cell wall organization"/>
    <property type="evidence" value="ECO:0007669"/>
    <property type="project" value="TreeGrafter"/>
</dbReference>
<feature type="transmembrane region" description="Helical" evidence="2">
    <location>
        <begin position="139"/>
        <end position="161"/>
    </location>
</feature>
<sequence length="297" mass="32277">MTRNARRNSVIVAAVCYLIAIVFLILVLTGNTYNRPILADIYFFRLDVSEVIPVSVPNAVLLNSIARSLGLHDFYQVGLWNFCQGYLDEGFTDCSTPTAGWWFNPVEIMTEQLLSGASIALPAEINTALTILRIGQQVMFGFFLAGICLAFIVMLLTPVALRSRWWSLPLALLACLTAVLVTVASTIGTAMSLAAKFAITAQSELNLRADIGVRMFVFMWIASVMVIVAFFVHAIMGCCCRLDRSGVGENADAAEGSGSPKEEKASRSSLGQVPKLPNFMRKRRSAQPTVSPVSPAS</sequence>